<comment type="caution">
    <text evidence="1">The sequence shown here is derived from an EMBL/GenBank/DDBJ whole genome shotgun (WGS) entry which is preliminary data.</text>
</comment>
<name>A0A5C5TWK8_9GAMM</name>
<dbReference type="EMBL" id="VOHK01000006">
    <property type="protein sequence ID" value="TWT18581.1"/>
    <property type="molecule type" value="Genomic_DNA"/>
</dbReference>
<proteinExistence type="predicted"/>
<evidence type="ECO:0000313" key="2">
    <source>
        <dbReference type="Proteomes" id="UP000319980"/>
    </source>
</evidence>
<evidence type="ECO:0000313" key="1">
    <source>
        <dbReference type="EMBL" id="TWT18581.1"/>
    </source>
</evidence>
<reference evidence="1 2" key="1">
    <citation type="journal article" date="2008" name="Int. J. Syst. Evol. Microbiol.">
        <title>Luteimonas marina sp. nov., isolated from seawater.</title>
        <authorList>
            <person name="Baik K.S."/>
            <person name="Park S.C."/>
            <person name="Kim M.S."/>
            <person name="Kim E.M."/>
            <person name="Park C."/>
            <person name="Chun J."/>
            <person name="Seong C.N."/>
        </authorList>
    </citation>
    <scope>NUCLEOTIDE SEQUENCE [LARGE SCALE GENOMIC DNA]</scope>
    <source>
        <strain evidence="1 2">FR1330</strain>
    </source>
</reference>
<gene>
    <name evidence="1" type="ORF">FQY83_14485</name>
</gene>
<organism evidence="1 2">
    <name type="scientific">Luteimonas marina</name>
    <dbReference type="NCBI Taxonomy" id="488485"/>
    <lineage>
        <taxon>Bacteria</taxon>
        <taxon>Pseudomonadati</taxon>
        <taxon>Pseudomonadota</taxon>
        <taxon>Gammaproteobacteria</taxon>
        <taxon>Lysobacterales</taxon>
        <taxon>Lysobacteraceae</taxon>
        <taxon>Luteimonas</taxon>
    </lineage>
</organism>
<dbReference type="AlphaFoldDB" id="A0A5C5TWK8"/>
<accession>A0A5C5TWK8</accession>
<protein>
    <recommendedName>
        <fullName evidence="3">Nuclear transport factor 2 family protein</fullName>
    </recommendedName>
</protein>
<keyword evidence="2" id="KW-1185">Reference proteome</keyword>
<dbReference type="RefSeq" id="WP_146388686.1">
    <property type="nucleotide sequence ID" value="NZ_VOHK01000006.1"/>
</dbReference>
<dbReference type="OrthoDB" id="5988059at2"/>
<dbReference type="Proteomes" id="UP000319980">
    <property type="component" value="Unassembled WGS sequence"/>
</dbReference>
<evidence type="ECO:0008006" key="3">
    <source>
        <dbReference type="Google" id="ProtNLM"/>
    </source>
</evidence>
<sequence>MSRNATLLVLALLLGLAALLALRGCGDADADGADLPDAAAGATTAGAGDARADADAEALARAEHLERYATAMRAAVSTLHRYLAALPGEDRAAADAFWAGGQPPGDADEADLRALPAVPSSLRTRNRNPEALDRAPVPEAVRIPVELRLGLEGQPTRRYEGWYELRRVPGGDEWQITNASIDALPPPQ</sequence>